<evidence type="ECO:0000313" key="1">
    <source>
        <dbReference type="EMBL" id="KAG6374569.1"/>
    </source>
</evidence>
<reference evidence="1" key="1">
    <citation type="submission" date="2021-03" db="EMBL/GenBank/DDBJ databases">
        <title>Evolutionary innovations through gain and loss of genes in the ectomycorrhizal Boletales.</title>
        <authorList>
            <person name="Wu G."/>
            <person name="Miyauchi S."/>
            <person name="Morin E."/>
            <person name="Yang Z.-L."/>
            <person name="Xu J."/>
            <person name="Martin F.M."/>
        </authorList>
    </citation>
    <scope>NUCLEOTIDE SEQUENCE</scope>
    <source>
        <strain evidence="1">BR01</strain>
    </source>
</reference>
<keyword evidence="2" id="KW-1185">Reference proteome</keyword>
<dbReference type="OrthoDB" id="370884at2759"/>
<accession>A0A8I2YL92</accession>
<sequence length="174" mass="19263">MPSVTLTECPRYIAPPLTEFGRMFRFDSCYCLLFSQIYAVSFADLAIIDLSKAHTTTTQFRTTVHKGRARIPPVKHSHGVVSAFRHFCLLVCSSFHFQVISFGQMASSLSAHTVNTGNLVHLVCASNSSTVYPSDNAVVAVLNTRFRSDLTYSRTGTTNLLVVNAYTSANLHFF</sequence>
<dbReference type="AlphaFoldDB" id="A0A8I2YL92"/>
<gene>
    <name evidence="1" type="ORF">JVT61DRAFT_3922</name>
</gene>
<organism evidence="1 2">
    <name type="scientific">Boletus reticuloceps</name>
    <dbReference type="NCBI Taxonomy" id="495285"/>
    <lineage>
        <taxon>Eukaryota</taxon>
        <taxon>Fungi</taxon>
        <taxon>Dikarya</taxon>
        <taxon>Basidiomycota</taxon>
        <taxon>Agaricomycotina</taxon>
        <taxon>Agaricomycetes</taxon>
        <taxon>Agaricomycetidae</taxon>
        <taxon>Boletales</taxon>
        <taxon>Boletineae</taxon>
        <taxon>Boletaceae</taxon>
        <taxon>Boletoideae</taxon>
        <taxon>Boletus</taxon>
    </lineage>
</organism>
<dbReference type="Proteomes" id="UP000683000">
    <property type="component" value="Unassembled WGS sequence"/>
</dbReference>
<name>A0A8I2YL92_9AGAM</name>
<comment type="caution">
    <text evidence="1">The sequence shown here is derived from an EMBL/GenBank/DDBJ whole genome shotgun (WGS) entry which is preliminary data.</text>
</comment>
<proteinExistence type="predicted"/>
<evidence type="ECO:0000313" key="2">
    <source>
        <dbReference type="Proteomes" id="UP000683000"/>
    </source>
</evidence>
<dbReference type="EMBL" id="JAGFBS010000017">
    <property type="protein sequence ID" value="KAG6374569.1"/>
    <property type="molecule type" value="Genomic_DNA"/>
</dbReference>
<protein>
    <submittedName>
        <fullName evidence="1">Uncharacterized protein</fullName>
    </submittedName>
</protein>